<proteinExistence type="predicted"/>
<protein>
    <submittedName>
        <fullName evidence="1">Uncharacterized protein</fullName>
    </submittedName>
</protein>
<gene>
    <name evidence="1" type="ORF">NECAME_03586</name>
</gene>
<dbReference type="AlphaFoldDB" id="W2T1Z4"/>
<name>W2T1Z4_NECAM</name>
<evidence type="ECO:0000313" key="1">
    <source>
        <dbReference type="EMBL" id="ETN76020.1"/>
    </source>
</evidence>
<dbReference type="Proteomes" id="UP000053676">
    <property type="component" value="Unassembled WGS sequence"/>
</dbReference>
<keyword evidence="2" id="KW-1185">Reference proteome</keyword>
<organism evidence="1 2">
    <name type="scientific">Necator americanus</name>
    <name type="common">Human hookworm</name>
    <dbReference type="NCBI Taxonomy" id="51031"/>
    <lineage>
        <taxon>Eukaryota</taxon>
        <taxon>Metazoa</taxon>
        <taxon>Ecdysozoa</taxon>
        <taxon>Nematoda</taxon>
        <taxon>Chromadorea</taxon>
        <taxon>Rhabditida</taxon>
        <taxon>Rhabditina</taxon>
        <taxon>Rhabditomorpha</taxon>
        <taxon>Strongyloidea</taxon>
        <taxon>Ancylostomatidae</taxon>
        <taxon>Bunostominae</taxon>
        <taxon>Necator</taxon>
    </lineage>
</organism>
<accession>W2T1Z4</accession>
<evidence type="ECO:0000313" key="2">
    <source>
        <dbReference type="Proteomes" id="UP000053676"/>
    </source>
</evidence>
<sequence>METSTPIMYIIHVDGENSDELDDTSRSYPEAAYHAHFQMTSQRFRPCRCHFFYRYFYSTSIKRFNVVPSPVLTSTPVSTTGCVVNAGG</sequence>
<dbReference type="KEGG" id="nai:NECAME_03586"/>
<reference evidence="2" key="1">
    <citation type="journal article" date="2014" name="Nat. Genet.">
        <title>Genome of the human hookworm Necator americanus.</title>
        <authorList>
            <person name="Tang Y.T."/>
            <person name="Gao X."/>
            <person name="Rosa B.A."/>
            <person name="Abubucker S."/>
            <person name="Hallsworth-Pepin K."/>
            <person name="Martin J."/>
            <person name="Tyagi R."/>
            <person name="Heizer E."/>
            <person name="Zhang X."/>
            <person name="Bhonagiri-Palsikar V."/>
            <person name="Minx P."/>
            <person name="Warren W.C."/>
            <person name="Wang Q."/>
            <person name="Zhan B."/>
            <person name="Hotez P.J."/>
            <person name="Sternberg P.W."/>
            <person name="Dougall A."/>
            <person name="Gaze S.T."/>
            <person name="Mulvenna J."/>
            <person name="Sotillo J."/>
            <person name="Ranganathan S."/>
            <person name="Rabelo E.M."/>
            <person name="Wilson R.K."/>
            <person name="Felgner P.L."/>
            <person name="Bethony J."/>
            <person name="Hawdon J.M."/>
            <person name="Gasser R.B."/>
            <person name="Loukas A."/>
            <person name="Mitreva M."/>
        </authorList>
    </citation>
    <scope>NUCLEOTIDE SEQUENCE [LARGE SCALE GENOMIC DNA]</scope>
</reference>
<dbReference type="EMBL" id="KI660256">
    <property type="protein sequence ID" value="ETN76020.1"/>
    <property type="molecule type" value="Genomic_DNA"/>
</dbReference>